<proteinExistence type="predicted"/>
<sequence>MTQEVIVSVKKSRSLSLVHMSGLDAIGMARDTRDRLPIEARNEAQAHYLNAIGEKTADLRNR</sequence>
<evidence type="ECO:0000313" key="2">
    <source>
        <dbReference type="Proteomes" id="UP000254640"/>
    </source>
</evidence>
<evidence type="ECO:0000313" key="1">
    <source>
        <dbReference type="EMBL" id="SUB16311.1"/>
    </source>
</evidence>
<protein>
    <submittedName>
        <fullName evidence="1">Phosphate starvation-inducible protein psiH</fullName>
    </submittedName>
</protein>
<keyword evidence="2" id="KW-1185">Reference proteome</keyword>
<dbReference type="EMBL" id="UGSO01000001">
    <property type="protein sequence ID" value="SUB16311.1"/>
    <property type="molecule type" value="Genomic_DNA"/>
</dbReference>
<organism evidence="1 2">
    <name type="scientific">Enterobacter agglomerans</name>
    <name type="common">Erwinia herbicola</name>
    <name type="synonym">Pantoea agglomerans</name>
    <dbReference type="NCBI Taxonomy" id="549"/>
    <lineage>
        <taxon>Bacteria</taxon>
        <taxon>Pseudomonadati</taxon>
        <taxon>Pseudomonadota</taxon>
        <taxon>Gammaproteobacteria</taxon>
        <taxon>Enterobacterales</taxon>
        <taxon>Erwiniaceae</taxon>
        <taxon>Pantoea</taxon>
        <taxon>Pantoea agglomerans group</taxon>
    </lineage>
</organism>
<reference evidence="1 2" key="1">
    <citation type="submission" date="2018-06" db="EMBL/GenBank/DDBJ databases">
        <authorList>
            <consortium name="Pathogen Informatics"/>
            <person name="Doyle S."/>
        </authorList>
    </citation>
    <scope>NUCLEOTIDE SEQUENCE [LARGE SCALE GENOMIC DNA]</scope>
    <source>
        <strain evidence="1 2">NCTC9381</strain>
    </source>
</reference>
<dbReference type="AlphaFoldDB" id="A0A379AEL8"/>
<accession>A0A379AEL8</accession>
<gene>
    <name evidence="1" type="primary">phoH_1</name>
    <name evidence="1" type="ORF">NCTC9381_02214</name>
</gene>
<dbReference type="Proteomes" id="UP000254640">
    <property type="component" value="Unassembled WGS sequence"/>
</dbReference>
<name>A0A379AEL8_ENTAG</name>